<dbReference type="Proteomes" id="UP000279306">
    <property type="component" value="Chromosome"/>
</dbReference>
<feature type="domain" description="Acyl-CoA dehydrogenase/oxidase N-terminal" evidence="7">
    <location>
        <begin position="6"/>
        <end position="113"/>
    </location>
</feature>
<dbReference type="PANTHER" id="PTHR43884:SF20">
    <property type="entry name" value="ACYL-COA DEHYDROGENASE FADE28"/>
    <property type="match status" value="1"/>
</dbReference>
<reference evidence="8 9" key="1">
    <citation type="submission" date="2018-12" db="EMBL/GenBank/DDBJ databases">
        <authorList>
            <consortium name="Pathogen Informatics"/>
        </authorList>
    </citation>
    <scope>NUCLEOTIDE SEQUENCE [LARGE SCALE GENOMIC DNA]</scope>
    <source>
        <strain evidence="8 9">NCTC10437</strain>
    </source>
</reference>
<dbReference type="Gene3D" id="1.20.140.10">
    <property type="entry name" value="Butyryl-CoA Dehydrogenase, subunit A, domain 3"/>
    <property type="match status" value="1"/>
</dbReference>
<keyword evidence="9" id="KW-1185">Reference proteome</keyword>
<dbReference type="InterPro" id="IPR009100">
    <property type="entry name" value="AcylCoA_DH/oxidase_NM_dom_sf"/>
</dbReference>
<organism evidence="8 9">
    <name type="scientific">Mycolicibacterium aurum</name>
    <name type="common">Mycobacterium aurum</name>
    <dbReference type="NCBI Taxonomy" id="1791"/>
    <lineage>
        <taxon>Bacteria</taxon>
        <taxon>Bacillati</taxon>
        <taxon>Actinomycetota</taxon>
        <taxon>Actinomycetes</taxon>
        <taxon>Mycobacteriales</taxon>
        <taxon>Mycobacteriaceae</taxon>
        <taxon>Mycolicibacterium</taxon>
    </lineage>
</organism>
<keyword evidence="4" id="KW-0274">FAD</keyword>
<dbReference type="PANTHER" id="PTHR43884">
    <property type="entry name" value="ACYL-COA DEHYDROGENASE"/>
    <property type="match status" value="1"/>
</dbReference>
<keyword evidence="5 8" id="KW-0560">Oxidoreductase</keyword>
<dbReference type="CDD" id="cd00567">
    <property type="entry name" value="ACAD"/>
    <property type="match status" value="1"/>
</dbReference>
<dbReference type="Gene3D" id="2.40.110.10">
    <property type="entry name" value="Butyryl-CoA Dehydrogenase, subunit A, domain 2"/>
    <property type="match status" value="1"/>
</dbReference>
<dbReference type="STRING" id="1791.GCA_001049355_05439"/>
<dbReference type="Pfam" id="PF02771">
    <property type="entry name" value="Acyl-CoA_dh_N"/>
    <property type="match status" value="1"/>
</dbReference>
<evidence type="ECO:0000256" key="5">
    <source>
        <dbReference type="ARBA" id="ARBA00023002"/>
    </source>
</evidence>
<gene>
    <name evidence="8" type="primary">caiA_3</name>
    <name evidence="8" type="ORF">NCTC10437_04112</name>
</gene>
<name>A0A3S4TE35_MYCAU</name>
<protein>
    <submittedName>
        <fullName evidence="8">Acyl-CoA dehydrogenase domain-containing protein</fullName>
        <ecNumber evidence="8">1.3.99.-</ecNumber>
    </submittedName>
</protein>
<proteinExistence type="inferred from homology"/>
<dbReference type="RefSeq" id="WP_048635273.1">
    <property type="nucleotide sequence ID" value="NZ_CVQQ01000029.1"/>
</dbReference>
<evidence type="ECO:0000259" key="7">
    <source>
        <dbReference type="Pfam" id="PF02771"/>
    </source>
</evidence>
<evidence type="ECO:0000256" key="1">
    <source>
        <dbReference type="ARBA" id="ARBA00001974"/>
    </source>
</evidence>
<dbReference type="InterPro" id="IPR037069">
    <property type="entry name" value="AcylCoA_DH/ox_N_sf"/>
</dbReference>
<dbReference type="InterPro" id="IPR013786">
    <property type="entry name" value="AcylCoA_DH/ox_N"/>
</dbReference>
<comment type="similarity">
    <text evidence="2">Belongs to the acyl-CoA dehydrogenase family.</text>
</comment>
<dbReference type="SUPFAM" id="SSF56645">
    <property type="entry name" value="Acyl-CoA dehydrogenase NM domain-like"/>
    <property type="match status" value="1"/>
</dbReference>
<dbReference type="EMBL" id="LR134356">
    <property type="protein sequence ID" value="VEG57105.1"/>
    <property type="molecule type" value="Genomic_DNA"/>
</dbReference>
<comment type="cofactor">
    <cofactor evidence="1">
        <name>FAD</name>
        <dbReference type="ChEBI" id="CHEBI:57692"/>
    </cofactor>
</comment>
<dbReference type="GO" id="GO:0003995">
    <property type="term" value="F:acyl-CoA dehydrogenase activity"/>
    <property type="evidence" value="ECO:0007669"/>
    <property type="project" value="TreeGrafter"/>
</dbReference>
<dbReference type="OrthoDB" id="7328575at2"/>
<keyword evidence="3" id="KW-0285">Flavoprotein</keyword>
<dbReference type="AlphaFoldDB" id="A0A3S4TE35"/>
<evidence type="ECO:0000313" key="9">
    <source>
        <dbReference type="Proteomes" id="UP000279306"/>
    </source>
</evidence>
<dbReference type="InterPro" id="IPR009075">
    <property type="entry name" value="AcylCo_DH/oxidase_C"/>
</dbReference>
<evidence type="ECO:0000256" key="4">
    <source>
        <dbReference type="ARBA" id="ARBA00022827"/>
    </source>
</evidence>
<evidence type="ECO:0000256" key="2">
    <source>
        <dbReference type="ARBA" id="ARBA00009347"/>
    </source>
</evidence>
<evidence type="ECO:0000313" key="8">
    <source>
        <dbReference type="EMBL" id="VEG57105.1"/>
    </source>
</evidence>
<dbReference type="EC" id="1.3.99.-" evidence="8"/>
<dbReference type="GO" id="GO:0050660">
    <property type="term" value="F:flavin adenine dinucleotide binding"/>
    <property type="evidence" value="ECO:0007669"/>
    <property type="project" value="InterPro"/>
</dbReference>
<dbReference type="InterPro" id="IPR046373">
    <property type="entry name" value="Acyl-CoA_Oxase/DH_mid-dom_sf"/>
</dbReference>
<dbReference type="Gene3D" id="1.10.540.10">
    <property type="entry name" value="Acyl-CoA dehydrogenase/oxidase, N-terminal domain"/>
    <property type="match status" value="1"/>
</dbReference>
<sequence length="368" mass="39314">MDFQLSEEQVLLRDTTREMLTRKYDTESRLKAIDSDLGWSREVWTQLAEVGVLGLGFEEDAGGQIEILVVLTEIGRRLAPEPVLHAALGPGALIAEVGTEQQRALLDEVAAGERLLALAHLEPGMGRPTATVTTSATRDGDSWVISGTKNPVLAGDCADTLVVSAALPDGGTGLFLVDASTVQRHPYRTFDGQRGAQIDFDGVAAEPLGEAGDASTAIERALVRVSSGLCAEALGAMEEALRLTSEYLTQRKQFGVTLSKFQTLTQRAADMYVSLELARSMTFYAAMSVADGDLDPTIAARAKLQIGRSGRHISEEAIQLHGGIGVTAEYPVGHYAARLTAIEHTLGSTRDQLHVLAGQLGDYEVVTV</sequence>
<dbReference type="SUPFAM" id="SSF47203">
    <property type="entry name" value="Acyl-CoA dehydrogenase C-terminal domain-like"/>
    <property type="match status" value="1"/>
</dbReference>
<dbReference type="InterPro" id="IPR036250">
    <property type="entry name" value="AcylCo_DH-like_C"/>
</dbReference>
<evidence type="ECO:0000259" key="6">
    <source>
        <dbReference type="Pfam" id="PF00441"/>
    </source>
</evidence>
<evidence type="ECO:0000256" key="3">
    <source>
        <dbReference type="ARBA" id="ARBA00022630"/>
    </source>
</evidence>
<dbReference type="Pfam" id="PF00441">
    <property type="entry name" value="Acyl-CoA_dh_1"/>
    <property type="match status" value="1"/>
</dbReference>
<dbReference type="KEGG" id="mauu:NCTC10437_04112"/>
<feature type="domain" description="Acyl-CoA dehydrogenase/oxidase C-terminal" evidence="6">
    <location>
        <begin position="228"/>
        <end position="356"/>
    </location>
</feature>
<accession>A0A3S4TE35</accession>